<sequence length="154" mass="16842">MRTGGLRPADAAVRPASHVTVWGTVLAAIVVGLVLPATTVLGASAAKEFPITIDATKLEPPSLWQIPGLTPAIWTLDPESTDALRTAEVTELRLKPGTYSFATFTFSFQFTVTQDGTLEFEKKYDQCVSGRGTRTLLVKCKRMQPYGGQRDYEY</sequence>
<protein>
    <submittedName>
        <fullName evidence="2">Uncharacterized protein</fullName>
    </submittedName>
</protein>
<evidence type="ECO:0000313" key="2">
    <source>
        <dbReference type="EMBL" id="CAI4033698.1"/>
    </source>
</evidence>
<dbReference type="AlphaFoldDB" id="A0AA86N2M9"/>
<reference evidence="2" key="1">
    <citation type="submission" date="2022-10" db="EMBL/GenBank/DDBJ databases">
        <authorList>
            <person name="Koch H."/>
        </authorList>
    </citation>
    <scope>NUCLEOTIDE SEQUENCE</scope>
    <source>
        <strain evidence="2">DNF</strain>
    </source>
</reference>
<keyword evidence="3" id="KW-1185">Reference proteome</keyword>
<dbReference type="EMBL" id="OX365700">
    <property type="protein sequence ID" value="CAI4033698.1"/>
    <property type="molecule type" value="Genomic_DNA"/>
</dbReference>
<feature type="transmembrane region" description="Helical" evidence="1">
    <location>
        <begin position="20"/>
        <end position="43"/>
    </location>
</feature>
<keyword evidence="1" id="KW-0472">Membrane</keyword>
<accession>A0AA86N2M9</accession>
<proteinExistence type="predicted"/>
<gene>
    <name evidence="2" type="ORF">DNFV4_04140</name>
</gene>
<name>A0AA86N2M9_9BACT</name>
<evidence type="ECO:0000256" key="1">
    <source>
        <dbReference type="SAM" id="Phobius"/>
    </source>
</evidence>
<keyword evidence="1" id="KW-1133">Transmembrane helix</keyword>
<organism evidence="2 3">
    <name type="scientific">Nitrospira tepida</name>
    <dbReference type="NCBI Taxonomy" id="2973512"/>
    <lineage>
        <taxon>Bacteria</taxon>
        <taxon>Pseudomonadati</taxon>
        <taxon>Nitrospirota</taxon>
        <taxon>Nitrospiria</taxon>
        <taxon>Nitrospirales</taxon>
        <taxon>Nitrospiraceae</taxon>
        <taxon>Nitrospira</taxon>
    </lineage>
</organism>
<dbReference type="KEGG" id="nti:DNFV4_04140"/>
<dbReference type="RefSeq" id="WP_289271125.1">
    <property type="nucleotide sequence ID" value="NZ_OX365700.1"/>
</dbReference>
<evidence type="ECO:0000313" key="3">
    <source>
        <dbReference type="Proteomes" id="UP001179121"/>
    </source>
</evidence>
<keyword evidence="1" id="KW-0812">Transmembrane</keyword>
<dbReference type="Proteomes" id="UP001179121">
    <property type="component" value="Chromosome"/>
</dbReference>